<dbReference type="AlphaFoldDB" id="A0A0F9D6Y6"/>
<evidence type="ECO:0000313" key="2">
    <source>
        <dbReference type="EMBL" id="KKL13566.1"/>
    </source>
</evidence>
<feature type="compositionally biased region" description="Basic and acidic residues" evidence="1">
    <location>
        <begin position="167"/>
        <end position="180"/>
    </location>
</feature>
<accession>A0A0F9D6Y6</accession>
<name>A0A0F9D6Y6_9ZZZZ</name>
<organism evidence="2">
    <name type="scientific">marine sediment metagenome</name>
    <dbReference type="NCBI Taxonomy" id="412755"/>
    <lineage>
        <taxon>unclassified sequences</taxon>
        <taxon>metagenomes</taxon>
        <taxon>ecological metagenomes</taxon>
    </lineage>
</organism>
<feature type="region of interest" description="Disordered" evidence="1">
    <location>
        <begin position="167"/>
        <end position="210"/>
    </location>
</feature>
<proteinExistence type="predicted"/>
<comment type="caution">
    <text evidence="2">The sequence shown here is derived from an EMBL/GenBank/DDBJ whole genome shotgun (WGS) entry which is preliminary data.</text>
</comment>
<feature type="compositionally biased region" description="Basic and acidic residues" evidence="1">
    <location>
        <begin position="201"/>
        <end position="210"/>
    </location>
</feature>
<gene>
    <name evidence="2" type="ORF">LCGC14_2524500</name>
</gene>
<sequence>MGEQSGAELVSQPVKEPTRLQWARMNVFLAEYRERGIIVDACKAVSDGGRTLERRTPGFWAREYPAFADLMAEAREEVNDKIEREIYRRGVEGWEEPVYQGGQQVGTIRKYDSTMLIFLAKANMPGKYRDKFEGANLNFQPNFNFAGDGVIRAIAGLSPEELERLASRGKPIEGEFKEVTDGASQETSGGDDSPGEGEDQTPGHEEGSSP</sequence>
<reference evidence="2" key="1">
    <citation type="journal article" date="2015" name="Nature">
        <title>Complex archaea that bridge the gap between prokaryotes and eukaryotes.</title>
        <authorList>
            <person name="Spang A."/>
            <person name="Saw J.H."/>
            <person name="Jorgensen S.L."/>
            <person name="Zaremba-Niedzwiedzka K."/>
            <person name="Martijn J."/>
            <person name="Lind A.E."/>
            <person name="van Eijk R."/>
            <person name="Schleper C."/>
            <person name="Guy L."/>
            <person name="Ettema T.J."/>
        </authorList>
    </citation>
    <scope>NUCLEOTIDE SEQUENCE</scope>
</reference>
<dbReference type="EMBL" id="LAZR01040808">
    <property type="protein sequence ID" value="KKL13566.1"/>
    <property type="molecule type" value="Genomic_DNA"/>
</dbReference>
<protein>
    <submittedName>
        <fullName evidence="2">Uncharacterized protein</fullName>
    </submittedName>
</protein>
<evidence type="ECO:0000256" key="1">
    <source>
        <dbReference type="SAM" id="MobiDB-lite"/>
    </source>
</evidence>